<dbReference type="InterPro" id="IPR024097">
    <property type="entry name" value="bHLH_ZIP_TF"/>
</dbReference>
<dbReference type="GO" id="GO:0005634">
    <property type="term" value="C:nucleus"/>
    <property type="evidence" value="ECO:0007669"/>
    <property type="project" value="UniProtKB-SubCell"/>
</dbReference>
<protein>
    <recommendedName>
        <fullName evidence="6">BHLH domain-containing protein</fullName>
    </recommendedName>
</protein>
<dbReference type="Pfam" id="PF00010">
    <property type="entry name" value="HLH"/>
    <property type="match status" value="1"/>
</dbReference>
<evidence type="ECO:0000313" key="8">
    <source>
        <dbReference type="Proteomes" id="UP001154282"/>
    </source>
</evidence>
<evidence type="ECO:0000256" key="2">
    <source>
        <dbReference type="ARBA" id="ARBA00023015"/>
    </source>
</evidence>
<feature type="region of interest" description="Disordered" evidence="5">
    <location>
        <begin position="134"/>
        <end position="225"/>
    </location>
</feature>
<evidence type="ECO:0000256" key="1">
    <source>
        <dbReference type="ARBA" id="ARBA00004123"/>
    </source>
</evidence>
<dbReference type="Proteomes" id="UP001154282">
    <property type="component" value="Unassembled WGS sequence"/>
</dbReference>
<accession>A0AAV0I6L9</accession>
<dbReference type="SUPFAM" id="SSF47459">
    <property type="entry name" value="HLH, helix-loop-helix DNA-binding domain"/>
    <property type="match status" value="1"/>
</dbReference>
<sequence length="383" mass="42717">MLSREHTTCMDMMSVLERQAARFKWLQQQQQQLQLKDATHLPIMPHFQGIFSQLETGSMTTLPQHGGNHHLLLPSGFEFLAPPDQVVSHHPSLGIDHCLSRTSSCHMTAAPASARAAPEEGEEDAVVVMMAEGNGGRGLADGSNKRKTENEEIRGKKRVKGEMEVESSRSRSEETNCREDSTQEETQKKKKKGSSSGDEKQDYIHVRARRGQATDSHSLAERARREKISRKMKCLQDLVPGCNKITGRAGMLDEIINYVQSLQRQVEFLSMKLAAVNPRLEFSSDKLSGKEFPGYPSFPTAMSSMFPGAASLAQLQQLAASREMENLTTNHSQISSEKTQTSSAFSPELCLDSSSFPQVQVHQPFWEADSQSFQDMGFHRYQG</sequence>
<dbReference type="PROSITE" id="PS50888">
    <property type="entry name" value="BHLH"/>
    <property type="match status" value="1"/>
</dbReference>
<dbReference type="FunFam" id="4.10.280.10:FF:000002">
    <property type="entry name" value="Basic helix-loop-helix transcription factor"/>
    <property type="match status" value="1"/>
</dbReference>
<dbReference type="CDD" id="cd18919">
    <property type="entry name" value="bHLH_AtBPE_like"/>
    <property type="match status" value="1"/>
</dbReference>
<dbReference type="Gene3D" id="4.10.280.10">
    <property type="entry name" value="Helix-loop-helix DNA-binding domain"/>
    <property type="match status" value="1"/>
</dbReference>
<keyword evidence="4" id="KW-0539">Nucleus</keyword>
<dbReference type="PANTHER" id="PTHR12565">
    <property type="entry name" value="STEROL REGULATORY ELEMENT-BINDING PROTEIN"/>
    <property type="match status" value="1"/>
</dbReference>
<evidence type="ECO:0000313" key="7">
    <source>
        <dbReference type="EMBL" id="CAI0392289.1"/>
    </source>
</evidence>
<feature type="domain" description="BHLH" evidence="6">
    <location>
        <begin position="212"/>
        <end position="262"/>
    </location>
</feature>
<dbReference type="PANTHER" id="PTHR12565:SF184">
    <property type="entry name" value="BHLH TRANSCRIPTION FACTOR"/>
    <property type="match status" value="1"/>
</dbReference>
<evidence type="ECO:0000256" key="5">
    <source>
        <dbReference type="SAM" id="MobiDB-lite"/>
    </source>
</evidence>
<gene>
    <name evidence="7" type="ORF">LITE_LOCUS7484</name>
</gene>
<dbReference type="GO" id="GO:0003700">
    <property type="term" value="F:DNA-binding transcription factor activity"/>
    <property type="evidence" value="ECO:0007669"/>
    <property type="project" value="TreeGrafter"/>
</dbReference>
<dbReference type="InterPro" id="IPR011598">
    <property type="entry name" value="bHLH_dom"/>
</dbReference>
<comment type="subcellular location">
    <subcellularLocation>
        <location evidence="1">Nucleus</location>
    </subcellularLocation>
</comment>
<dbReference type="GO" id="GO:0046983">
    <property type="term" value="F:protein dimerization activity"/>
    <property type="evidence" value="ECO:0007669"/>
    <property type="project" value="InterPro"/>
</dbReference>
<organism evidence="7 8">
    <name type="scientific">Linum tenue</name>
    <dbReference type="NCBI Taxonomy" id="586396"/>
    <lineage>
        <taxon>Eukaryota</taxon>
        <taxon>Viridiplantae</taxon>
        <taxon>Streptophyta</taxon>
        <taxon>Embryophyta</taxon>
        <taxon>Tracheophyta</taxon>
        <taxon>Spermatophyta</taxon>
        <taxon>Magnoliopsida</taxon>
        <taxon>eudicotyledons</taxon>
        <taxon>Gunneridae</taxon>
        <taxon>Pentapetalae</taxon>
        <taxon>rosids</taxon>
        <taxon>fabids</taxon>
        <taxon>Malpighiales</taxon>
        <taxon>Linaceae</taxon>
        <taxon>Linum</taxon>
    </lineage>
</organism>
<evidence type="ECO:0000256" key="3">
    <source>
        <dbReference type="ARBA" id="ARBA00023163"/>
    </source>
</evidence>
<feature type="compositionally biased region" description="Basic and acidic residues" evidence="5">
    <location>
        <begin position="143"/>
        <end position="187"/>
    </location>
</feature>
<keyword evidence="3" id="KW-0804">Transcription</keyword>
<keyword evidence="2" id="KW-0805">Transcription regulation</keyword>
<reference evidence="7" key="1">
    <citation type="submission" date="2022-08" db="EMBL/GenBank/DDBJ databases">
        <authorList>
            <person name="Gutierrez-Valencia J."/>
        </authorList>
    </citation>
    <scope>NUCLEOTIDE SEQUENCE</scope>
</reference>
<evidence type="ECO:0000259" key="6">
    <source>
        <dbReference type="PROSITE" id="PS50888"/>
    </source>
</evidence>
<dbReference type="AlphaFoldDB" id="A0AAV0I6L9"/>
<dbReference type="EMBL" id="CAMGYJ010000003">
    <property type="protein sequence ID" value="CAI0392289.1"/>
    <property type="molecule type" value="Genomic_DNA"/>
</dbReference>
<keyword evidence="8" id="KW-1185">Reference proteome</keyword>
<proteinExistence type="predicted"/>
<dbReference type="InterPro" id="IPR036638">
    <property type="entry name" value="HLH_DNA-bd_sf"/>
</dbReference>
<dbReference type="SMART" id="SM00353">
    <property type="entry name" value="HLH"/>
    <property type="match status" value="1"/>
</dbReference>
<name>A0AAV0I6L9_9ROSI</name>
<comment type="caution">
    <text evidence="7">The sequence shown here is derived from an EMBL/GenBank/DDBJ whole genome shotgun (WGS) entry which is preliminary data.</text>
</comment>
<evidence type="ECO:0000256" key="4">
    <source>
        <dbReference type="ARBA" id="ARBA00023242"/>
    </source>
</evidence>